<dbReference type="OrthoDB" id="9906141at2759"/>
<dbReference type="PANTHER" id="PTHR35076">
    <property type="entry name" value="TUBULIN EPSILON AND DELTA COMPLEX PROTEIN 1"/>
    <property type="match status" value="1"/>
</dbReference>
<reference evidence="3" key="1">
    <citation type="submission" date="2018-12" db="EMBL/GenBank/DDBJ databases">
        <authorList>
            <person name="Yazar S."/>
        </authorList>
    </citation>
    <scope>NUCLEOTIDE SEQUENCE [LARGE SCALE GENOMIC DNA]</scope>
</reference>
<proteinExistence type="predicted"/>
<keyword evidence="3" id="KW-1185">Reference proteome</keyword>
<dbReference type="Ensembl" id="ENSVURT00010020375.1">
    <property type="protein sequence ID" value="ENSVURP00010017940.1"/>
    <property type="gene ID" value="ENSVURG00010013701.1"/>
</dbReference>
<evidence type="ECO:0000313" key="2">
    <source>
        <dbReference type="Ensembl" id="ENSVURP00010017940.1"/>
    </source>
</evidence>
<dbReference type="InterPro" id="IPR043535">
    <property type="entry name" value="TEDC1"/>
</dbReference>
<feature type="domain" description="Tubulin epsilon and delta complex protein 1" evidence="1">
    <location>
        <begin position="92"/>
        <end position="263"/>
    </location>
</feature>
<dbReference type="AlphaFoldDB" id="A0A4X2L8B5"/>
<evidence type="ECO:0000259" key="1">
    <source>
        <dbReference type="Pfam" id="PF14970"/>
    </source>
</evidence>
<accession>A0A4X2L8B5</accession>
<sequence length="437" mass="50304">MGRLGRRPREDLGPGALPTAISSLSRALRGGLGPETFRKAKFDLPEAVAELWSLLFSLLWPIHQEGAVAPRDPPDALEGQIRFVKWVLCCYGYGRRHFYQLSEDGSYGSYELLLAFSWLLVYLSLPERFLCLNCVHQGDDAWICLCKDLASYPVSLALGGKGRVDIRYVQWLLGKLRFQWRSLYASQQEQCTLLNKIHLYTRGCHPDPSVGHLSVPELELLRFPESSKQLLQQLESENSCLEAFLEWKHMELVYWQWMDTVMDANPIGIPNAGKQDVFLPEILQYCSPKYITGEMDRVQKNLEALRQRLQETVNQQRAAWHTKVSRCSRRLPRLSELSTAMMKEIQETVGCELAALEQGCEVKSWSHRLQRLVFREAGEPSNSGTHQMTKVIQVLRREEASLEKTFRRLQEECQQELAILARGLEGVIWILPPYQRW</sequence>
<organism evidence="2 3">
    <name type="scientific">Vombatus ursinus</name>
    <name type="common">Common wombat</name>
    <dbReference type="NCBI Taxonomy" id="29139"/>
    <lineage>
        <taxon>Eukaryota</taxon>
        <taxon>Metazoa</taxon>
        <taxon>Chordata</taxon>
        <taxon>Craniata</taxon>
        <taxon>Vertebrata</taxon>
        <taxon>Euteleostomi</taxon>
        <taxon>Mammalia</taxon>
        <taxon>Metatheria</taxon>
        <taxon>Diprotodontia</taxon>
        <taxon>Vombatidae</taxon>
        <taxon>Vombatus</taxon>
    </lineage>
</organism>
<dbReference type="CTD" id="283643"/>
<gene>
    <name evidence="2" type="primary">TEDC1</name>
</gene>
<dbReference type="OMA" id="FIPPMKT"/>
<reference evidence="2" key="3">
    <citation type="submission" date="2025-09" db="UniProtKB">
        <authorList>
            <consortium name="Ensembl"/>
        </authorList>
    </citation>
    <scope>IDENTIFICATION</scope>
</reference>
<dbReference type="Proteomes" id="UP000314987">
    <property type="component" value="Unassembled WGS sequence"/>
</dbReference>
<protein>
    <recommendedName>
        <fullName evidence="1">Tubulin epsilon and delta complex protein 1 domain-containing protein</fullName>
    </recommendedName>
</protein>
<dbReference type="PANTHER" id="PTHR35076:SF1">
    <property type="entry name" value="TUBULIN EPSILON AND DELTA COMPLEX PROTEIN 1"/>
    <property type="match status" value="1"/>
</dbReference>
<dbReference type="RefSeq" id="XP_027698629.1">
    <property type="nucleotide sequence ID" value="XM_027842828.1"/>
</dbReference>
<dbReference type="Pfam" id="PF14970">
    <property type="entry name" value="TEDC1"/>
    <property type="match status" value="1"/>
</dbReference>
<evidence type="ECO:0000313" key="3">
    <source>
        <dbReference type="Proteomes" id="UP000314987"/>
    </source>
</evidence>
<dbReference type="GeneID" id="114028567"/>
<dbReference type="GeneTree" id="ENSGT00390000011474"/>
<reference evidence="2" key="2">
    <citation type="submission" date="2025-08" db="UniProtKB">
        <authorList>
            <consortium name="Ensembl"/>
        </authorList>
    </citation>
    <scope>IDENTIFICATION</scope>
</reference>
<name>A0A4X2L8B5_VOMUR</name>
<dbReference type="InterPro" id="IPR027996">
    <property type="entry name" value="TEDC1_dom"/>
</dbReference>